<dbReference type="EMBL" id="JABWUV010000012">
    <property type="protein sequence ID" value="KAF6314848.1"/>
    <property type="molecule type" value="Genomic_DNA"/>
</dbReference>
<protein>
    <submittedName>
        <fullName evidence="1">Uncharacterized protein</fullName>
    </submittedName>
</protein>
<evidence type="ECO:0000313" key="1">
    <source>
        <dbReference type="EMBL" id="KAF6314848.1"/>
    </source>
</evidence>
<sequence>MNNFVFNTCLKSHIFSNHHEGEKIGILYSLFIQLQGGGKRGLKSLPKNKEGPASLAQWLSVSLRTRRSLFDFPVRAHAGVAGSIPWAGVCVCVRAHVRRRQPIADSLSLIFLSFPPSLKSVKIYI</sequence>
<proteinExistence type="predicted"/>
<reference evidence="1 2" key="1">
    <citation type="journal article" date="2020" name="Nature">
        <title>Six reference-quality genomes reveal evolution of bat adaptations.</title>
        <authorList>
            <person name="Jebb D."/>
            <person name="Huang Z."/>
            <person name="Pippel M."/>
            <person name="Hughes G.M."/>
            <person name="Lavrichenko K."/>
            <person name="Devanna P."/>
            <person name="Winkler S."/>
            <person name="Jermiin L.S."/>
            <person name="Skirmuntt E.C."/>
            <person name="Katzourakis A."/>
            <person name="Burkitt-Gray L."/>
            <person name="Ray D.A."/>
            <person name="Sullivan K.A.M."/>
            <person name="Roscito J.G."/>
            <person name="Kirilenko B.M."/>
            <person name="Davalos L.M."/>
            <person name="Corthals A.P."/>
            <person name="Power M.L."/>
            <person name="Jones G."/>
            <person name="Ransome R.D."/>
            <person name="Dechmann D.K.N."/>
            <person name="Locatelli A.G."/>
            <person name="Puechmaille S.J."/>
            <person name="Fedrigo O."/>
            <person name="Jarvis E.D."/>
            <person name="Hiller M."/>
            <person name="Vernes S.C."/>
            <person name="Myers E.W."/>
            <person name="Teeling E.C."/>
        </authorList>
    </citation>
    <scope>NUCLEOTIDE SEQUENCE [LARGE SCALE GENOMIC DNA]</scope>
    <source>
        <strain evidence="1">MMyoMyo1</strain>
        <tissue evidence="1">Flight muscle</tissue>
    </source>
</reference>
<organism evidence="1 2">
    <name type="scientific">Myotis myotis</name>
    <name type="common">Greater mouse-eared bat</name>
    <name type="synonym">Vespertilio myotis</name>
    <dbReference type="NCBI Taxonomy" id="51298"/>
    <lineage>
        <taxon>Eukaryota</taxon>
        <taxon>Metazoa</taxon>
        <taxon>Chordata</taxon>
        <taxon>Craniata</taxon>
        <taxon>Vertebrata</taxon>
        <taxon>Euteleostomi</taxon>
        <taxon>Mammalia</taxon>
        <taxon>Eutheria</taxon>
        <taxon>Laurasiatheria</taxon>
        <taxon>Chiroptera</taxon>
        <taxon>Yangochiroptera</taxon>
        <taxon>Vespertilionidae</taxon>
        <taxon>Myotis</taxon>
    </lineage>
</organism>
<name>A0A7J7UPR4_MYOMY</name>
<accession>A0A7J7UPR4</accession>
<dbReference type="Proteomes" id="UP000527355">
    <property type="component" value="Unassembled WGS sequence"/>
</dbReference>
<evidence type="ECO:0000313" key="2">
    <source>
        <dbReference type="Proteomes" id="UP000527355"/>
    </source>
</evidence>
<keyword evidence="2" id="KW-1185">Reference proteome</keyword>
<gene>
    <name evidence="1" type="ORF">mMyoMyo1_008625</name>
</gene>
<dbReference type="AlphaFoldDB" id="A0A7J7UPR4"/>
<comment type="caution">
    <text evidence="1">The sequence shown here is derived from an EMBL/GenBank/DDBJ whole genome shotgun (WGS) entry which is preliminary data.</text>
</comment>